<evidence type="ECO:0000256" key="1">
    <source>
        <dbReference type="SAM" id="Phobius"/>
    </source>
</evidence>
<dbReference type="Proteomes" id="UP000824241">
    <property type="component" value="Unassembled WGS sequence"/>
</dbReference>
<proteinExistence type="predicted"/>
<evidence type="ECO:0000313" key="2">
    <source>
        <dbReference type="EMBL" id="HIR61244.1"/>
    </source>
</evidence>
<gene>
    <name evidence="2" type="ORF">IAB37_06710</name>
</gene>
<sequence length="67" mass="7142">MLSGILFILALLSLGLLFGAVRRAQKRAEPADGDVQPAVRRCYRGFLCYLAAAAGLLALLNLLIAVL</sequence>
<name>A0A9D1DY28_9FIRM</name>
<accession>A0A9D1DY28</accession>
<protein>
    <submittedName>
        <fullName evidence="2">Uncharacterized protein</fullName>
    </submittedName>
</protein>
<keyword evidence="1" id="KW-0472">Membrane</keyword>
<evidence type="ECO:0000313" key="3">
    <source>
        <dbReference type="Proteomes" id="UP000824241"/>
    </source>
</evidence>
<keyword evidence="1" id="KW-1133">Transmembrane helix</keyword>
<dbReference type="AlphaFoldDB" id="A0A9D1DY28"/>
<dbReference type="EMBL" id="DVHA01000212">
    <property type="protein sequence ID" value="HIR61244.1"/>
    <property type="molecule type" value="Genomic_DNA"/>
</dbReference>
<keyword evidence="1" id="KW-0812">Transmembrane</keyword>
<comment type="caution">
    <text evidence="2">The sequence shown here is derived from an EMBL/GenBank/DDBJ whole genome shotgun (WGS) entry which is preliminary data.</text>
</comment>
<reference evidence="2" key="1">
    <citation type="submission" date="2020-10" db="EMBL/GenBank/DDBJ databases">
        <authorList>
            <person name="Gilroy R."/>
        </authorList>
    </citation>
    <scope>NUCLEOTIDE SEQUENCE</scope>
    <source>
        <strain evidence="2">CHK189-12415</strain>
    </source>
</reference>
<organism evidence="2 3">
    <name type="scientific">Candidatus Faecivivens stercoravium</name>
    <dbReference type="NCBI Taxonomy" id="2840803"/>
    <lineage>
        <taxon>Bacteria</taxon>
        <taxon>Bacillati</taxon>
        <taxon>Bacillota</taxon>
        <taxon>Clostridia</taxon>
        <taxon>Eubacteriales</taxon>
        <taxon>Oscillospiraceae</taxon>
        <taxon>Oscillospiraceae incertae sedis</taxon>
        <taxon>Candidatus Faecivivens</taxon>
    </lineage>
</organism>
<feature type="transmembrane region" description="Helical" evidence="1">
    <location>
        <begin position="47"/>
        <end position="66"/>
    </location>
</feature>
<reference evidence="2" key="2">
    <citation type="journal article" date="2021" name="PeerJ">
        <title>Extensive microbial diversity within the chicken gut microbiome revealed by metagenomics and culture.</title>
        <authorList>
            <person name="Gilroy R."/>
            <person name="Ravi A."/>
            <person name="Getino M."/>
            <person name="Pursley I."/>
            <person name="Horton D.L."/>
            <person name="Alikhan N.F."/>
            <person name="Baker D."/>
            <person name="Gharbi K."/>
            <person name="Hall N."/>
            <person name="Watson M."/>
            <person name="Adriaenssens E.M."/>
            <person name="Foster-Nyarko E."/>
            <person name="Jarju S."/>
            <person name="Secka A."/>
            <person name="Antonio M."/>
            <person name="Oren A."/>
            <person name="Chaudhuri R.R."/>
            <person name="La Ragione R."/>
            <person name="Hildebrand F."/>
            <person name="Pallen M.J."/>
        </authorList>
    </citation>
    <scope>NUCLEOTIDE SEQUENCE</scope>
    <source>
        <strain evidence="2">CHK189-12415</strain>
    </source>
</reference>